<feature type="transmembrane region" description="Helical" evidence="1">
    <location>
        <begin position="6"/>
        <end position="24"/>
    </location>
</feature>
<keyword evidence="1" id="KW-1133">Transmembrane helix</keyword>
<keyword evidence="1" id="KW-0472">Membrane</keyword>
<comment type="caution">
    <text evidence="2">The sequence shown here is derived from an EMBL/GenBank/DDBJ whole genome shotgun (WGS) entry which is preliminary data.</text>
</comment>
<sequence length="46" mass="5139">MTTSELIATATIWALTAVGGFFALRGIWRRRRHGAAVAEKDRNRLP</sequence>
<evidence type="ECO:0000313" key="3">
    <source>
        <dbReference type="Proteomes" id="UP000618926"/>
    </source>
</evidence>
<keyword evidence="1" id="KW-0812">Transmembrane</keyword>
<protein>
    <submittedName>
        <fullName evidence="2">Uncharacterized protein</fullName>
    </submittedName>
</protein>
<gene>
    <name evidence="2" type="ORF">IIE05_01420</name>
</gene>
<dbReference type="Proteomes" id="UP000618926">
    <property type="component" value="Unassembled WGS sequence"/>
</dbReference>
<reference evidence="2 3" key="1">
    <citation type="submission" date="2020-10" db="EMBL/GenBank/DDBJ databases">
        <title>Investigation of anaerobic biodegradation of phenanthrene by a sulfate-dependent Geobacter anodireducens strain PheS2.</title>
        <authorList>
            <person name="Zhang Z."/>
        </authorList>
    </citation>
    <scope>NUCLEOTIDE SEQUENCE [LARGE SCALE GENOMIC DNA]</scope>
    <source>
        <strain evidence="2 3">PheS2</strain>
    </source>
</reference>
<dbReference type="EMBL" id="JADBFD010000001">
    <property type="protein sequence ID" value="MBE2886622.1"/>
    <property type="molecule type" value="Genomic_DNA"/>
</dbReference>
<evidence type="ECO:0000256" key="1">
    <source>
        <dbReference type="SAM" id="Phobius"/>
    </source>
</evidence>
<accession>A0ABR9NQU5</accession>
<proteinExistence type="predicted"/>
<dbReference type="RefSeq" id="WP_052269459.1">
    <property type="nucleotide sequence ID" value="NZ_JADBFD010000001.1"/>
</dbReference>
<evidence type="ECO:0000313" key="2">
    <source>
        <dbReference type="EMBL" id="MBE2886622.1"/>
    </source>
</evidence>
<organism evidence="2 3">
    <name type="scientific">Geobacter anodireducens</name>
    <dbReference type="NCBI Taxonomy" id="1340425"/>
    <lineage>
        <taxon>Bacteria</taxon>
        <taxon>Pseudomonadati</taxon>
        <taxon>Thermodesulfobacteriota</taxon>
        <taxon>Desulfuromonadia</taxon>
        <taxon>Geobacterales</taxon>
        <taxon>Geobacteraceae</taxon>
        <taxon>Geobacter</taxon>
    </lineage>
</organism>
<keyword evidence="3" id="KW-1185">Reference proteome</keyword>
<name>A0ABR9NQU5_9BACT</name>